<protein>
    <submittedName>
        <fullName evidence="1">Uncharacterized protein</fullName>
    </submittedName>
</protein>
<dbReference type="EMBL" id="APRS01000015">
    <property type="protein sequence ID" value="ENX07678.1"/>
    <property type="molecule type" value="Genomic_DNA"/>
</dbReference>
<gene>
    <name evidence="1" type="ORF">F897_02715</name>
</gene>
<reference evidence="1 2" key="1">
    <citation type="submission" date="2013-02" db="EMBL/GenBank/DDBJ databases">
        <title>The Genome Sequence of Acinetobacter sp. NIPH 2171.</title>
        <authorList>
            <consortium name="The Broad Institute Genome Sequencing Platform"/>
            <consortium name="The Broad Institute Genome Sequencing Center for Infectious Disease"/>
            <person name="Cerqueira G."/>
            <person name="Feldgarden M."/>
            <person name="Courvalin P."/>
            <person name="Perichon B."/>
            <person name="Grillot-Courvalin C."/>
            <person name="Clermont D."/>
            <person name="Rocha E."/>
            <person name="Yoon E.-J."/>
            <person name="Nemec A."/>
            <person name="Walker B."/>
            <person name="Young S.K."/>
            <person name="Zeng Q."/>
            <person name="Gargeya S."/>
            <person name="Fitzgerald M."/>
            <person name="Haas B."/>
            <person name="Abouelleil A."/>
            <person name="Alvarado L."/>
            <person name="Arachchi H.M."/>
            <person name="Berlin A.M."/>
            <person name="Chapman S.B."/>
            <person name="Dewar J."/>
            <person name="Goldberg J."/>
            <person name="Griggs A."/>
            <person name="Gujja S."/>
            <person name="Hansen M."/>
            <person name="Howarth C."/>
            <person name="Imamovic A."/>
            <person name="Larimer J."/>
            <person name="McCowan C."/>
            <person name="Murphy C."/>
            <person name="Neiman D."/>
            <person name="Pearson M."/>
            <person name="Priest M."/>
            <person name="Roberts A."/>
            <person name="Saif S."/>
            <person name="Shea T."/>
            <person name="Sisk P."/>
            <person name="Sykes S."/>
            <person name="Wortman J."/>
            <person name="Nusbaum C."/>
            <person name="Birren B."/>
        </authorList>
    </citation>
    <scope>NUCLEOTIDE SEQUENCE [LARGE SCALE GENOMIC DNA]</scope>
    <source>
        <strain evidence="1 2">NIPH 2171</strain>
    </source>
</reference>
<name>N9MGI1_9GAMM</name>
<dbReference type="Proteomes" id="UP000013101">
    <property type="component" value="Unassembled WGS sequence"/>
</dbReference>
<proteinExistence type="predicted"/>
<dbReference type="HOGENOM" id="CLU_1782681_0_0_6"/>
<sequence length="145" mass="16668">MDIQKDFLNMQIAYEKNCAIRCNCSYEELKAQLDRSESLFGTRYLEGSPRHENWLLWVEAWQAAKAQAVPVKLVLELEKGRFKEYEYKALLRQSLRASKVTRSKLNWVHVMSMLGTGSTVAHRICEALGVNPDGTEFKTQEPAND</sequence>
<organism evidence="1 2">
    <name type="scientific">Acinetobacter variabilis</name>
    <dbReference type="NCBI Taxonomy" id="70346"/>
    <lineage>
        <taxon>Bacteria</taxon>
        <taxon>Pseudomonadati</taxon>
        <taxon>Pseudomonadota</taxon>
        <taxon>Gammaproteobacteria</taxon>
        <taxon>Moraxellales</taxon>
        <taxon>Moraxellaceae</taxon>
        <taxon>Acinetobacter</taxon>
    </lineage>
</organism>
<dbReference type="AlphaFoldDB" id="N9MGI1"/>
<evidence type="ECO:0000313" key="1">
    <source>
        <dbReference type="EMBL" id="ENX07678.1"/>
    </source>
</evidence>
<dbReference type="STRING" id="70346.F897_02715"/>
<dbReference type="RefSeq" id="WP_005236642.1">
    <property type="nucleotide sequence ID" value="NZ_AP024524.1"/>
</dbReference>
<dbReference type="OrthoDB" id="6713458at2"/>
<evidence type="ECO:0000313" key="2">
    <source>
        <dbReference type="Proteomes" id="UP000013101"/>
    </source>
</evidence>
<comment type="caution">
    <text evidence="1">The sequence shown here is derived from an EMBL/GenBank/DDBJ whole genome shotgun (WGS) entry which is preliminary data.</text>
</comment>
<accession>N9MGI1</accession>